<evidence type="ECO:0000256" key="2">
    <source>
        <dbReference type="ARBA" id="ARBA00022723"/>
    </source>
</evidence>
<dbReference type="EMBL" id="JAUYVI010000004">
    <property type="protein sequence ID" value="MDQ7248573.1"/>
    <property type="molecule type" value="Genomic_DNA"/>
</dbReference>
<name>A0ABU0YP56_9PROT</name>
<reference evidence="6" key="1">
    <citation type="submission" date="2023-08" db="EMBL/GenBank/DDBJ databases">
        <title>Rhodospirillaceae gen. nov., a novel taxon isolated from the Yangtze River Yuezi River estuary sludge.</title>
        <authorList>
            <person name="Ruan L."/>
        </authorList>
    </citation>
    <scope>NUCLEOTIDE SEQUENCE [LARGE SCALE GENOMIC DNA]</scope>
    <source>
        <strain evidence="6">R-7</strain>
    </source>
</reference>
<feature type="domain" description="CENP-V/GFA" evidence="4">
    <location>
        <begin position="3"/>
        <end position="112"/>
    </location>
</feature>
<dbReference type="InterPro" id="IPR052355">
    <property type="entry name" value="CENP-V-like"/>
</dbReference>
<dbReference type="SUPFAM" id="SSF51316">
    <property type="entry name" value="Mss4-like"/>
    <property type="match status" value="1"/>
</dbReference>
<sequence length="116" mass="12698">MSFQGSCHCGAVKFSVDADLPTEAMSCNCSICRRKGTLMAFFPMAKFNLEQGQDSLQAYQFNKHRLSHWFCKTCGIHPFAGGIGPDGTEMRAINLRCVPDADLDALKVQQFDGASA</sequence>
<keyword evidence="2" id="KW-0479">Metal-binding</keyword>
<dbReference type="Pfam" id="PF04828">
    <property type="entry name" value="GFA"/>
    <property type="match status" value="1"/>
</dbReference>
<accession>A0ABU0YP56</accession>
<dbReference type="InterPro" id="IPR011057">
    <property type="entry name" value="Mss4-like_sf"/>
</dbReference>
<comment type="caution">
    <text evidence="5">The sequence shown here is derived from an EMBL/GenBank/DDBJ whole genome shotgun (WGS) entry which is preliminary data.</text>
</comment>
<proteinExistence type="inferred from homology"/>
<dbReference type="PANTHER" id="PTHR28620">
    <property type="entry name" value="CENTROMERE PROTEIN V"/>
    <property type="match status" value="1"/>
</dbReference>
<evidence type="ECO:0000259" key="4">
    <source>
        <dbReference type="PROSITE" id="PS51891"/>
    </source>
</evidence>
<evidence type="ECO:0000256" key="3">
    <source>
        <dbReference type="ARBA" id="ARBA00022833"/>
    </source>
</evidence>
<dbReference type="InterPro" id="IPR006913">
    <property type="entry name" value="CENP-V/GFA"/>
</dbReference>
<evidence type="ECO:0000313" key="5">
    <source>
        <dbReference type="EMBL" id="MDQ7248573.1"/>
    </source>
</evidence>
<evidence type="ECO:0000256" key="1">
    <source>
        <dbReference type="ARBA" id="ARBA00005495"/>
    </source>
</evidence>
<comment type="similarity">
    <text evidence="1">Belongs to the Gfa family.</text>
</comment>
<dbReference type="Proteomes" id="UP001230156">
    <property type="component" value="Unassembled WGS sequence"/>
</dbReference>
<gene>
    <name evidence="5" type="ORF">Q8A70_12885</name>
</gene>
<keyword evidence="3" id="KW-0862">Zinc</keyword>
<organism evidence="5 6">
    <name type="scientific">Dongia sedimenti</name>
    <dbReference type="NCBI Taxonomy" id="3064282"/>
    <lineage>
        <taxon>Bacteria</taxon>
        <taxon>Pseudomonadati</taxon>
        <taxon>Pseudomonadota</taxon>
        <taxon>Alphaproteobacteria</taxon>
        <taxon>Rhodospirillales</taxon>
        <taxon>Dongiaceae</taxon>
        <taxon>Dongia</taxon>
    </lineage>
</organism>
<dbReference type="PROSITE" id="PS51891">
    <property type="entry name" value="CENP_V_GFA"/>
    <property type="match status" value="1"/>
</dbReference>
<dbReference type="RefSeq" id="WP_379956049.1">
    <property type="nucleotide sequence ID" value="NZ_JAUYVI010000004.1"/>
</dbReference>
<keyword evidence="6" id="KW-1185">Reference proteome</keyword>
<dbReference type="PANTHER" id="PTHR28620:SF1">
    <property type="entry name" value="CENP-V_GFA DOMAIN-CONTAINING PROTEIN"/>
    <property type="match status" value="1"/>
</dbReference>
<protein>
    <submittedName>
        <fullName evidence="5">GFA family protein</fullName>
    </submittedName>
</protein>
<dbReference type="Gene3D" id="2.170.150.70">
    <property type="match status" value="1"/>
</dbReference>
<evidence type="ECO:0000313" key="6">
    <source>
        <dbReference type="Proteomes" id="UP001230156"/>
    </source>
</evidence>